<dbReference type="Proteomes" id="UP000258309">
    <property type="component" value="Unassembled WGS sequence"/>
</dbReference>
<sequence>MSPQKTSMTVTLLLMPLIMAHDAIVTFQSHHLAARQSNTTSLIDPVTQPFCEGSSCWHWHYPPPDLCPLILGACANNSDASDNGGRKCGMHQYPQDCYCALKTGLSCAFSCSWEIWWETEDWFANLCPTSPALKLDFSGLPKCARGCLDDAIFQFGCLTQTSNCFCSNGDLFGCHDNCHTDAEFKQIETWLQDACGIPPATATEALASGTFDLSTATATAIGGPSANNNGTKVSPPPPTPRKPLKWDEDFIITVLIVTVVVGLGLWWQGVVVRRSSKKAVQKQE</sequence>
<evidence type="ECO:0000313" key="4">
    <source>
        <dbReference type="EMBL" id="RFU31551.1"/>
    </source>
</evidence>
<evidence type="ECO:0000256" key="1">
    <source>
        <dbReference type="SAM" id="MobiDB-lite"/>
    </source>
</evidence>
<comment type="caution">
    <text evidence="4">The sequence shown here is derived from an EMBL/GenBank/DDBJ whole genome shotgun (WGS) entry which is preliminary data.</text>
</comment>
<protein>
    <recommendedName>
        <fullName evidence="6">Extracellular membrane protein CFEM domain-containing protein</fullName>
    </recommendedName>
</protein>
<keyword evidence="3" id="KW-0732">Signal</keyword>
<keyword evidence="2" id="KW-0812">Transmembrane</keyword>
<evidence type="ECO:0000313" key="5">
    <source>
        <dbReference type="Proteomes" id="UP000258309"/>
    </source>
</evidence>
<dbReference type="AlphaFoldDB" id="A0A3E2HEN0"/>
<dbReference type="OrthoDB" id="3777625at2759"/>
<evidence type="ECO:0008006" key="6">
    <source>
        <dbReference type="Google" id="ProtNLM"/>
    </source>
</evidence>
<organism evidence="4 5">
    <name type="scientific">Scytalidium lignicola</name>
    <name type="common">Hyphomycete</name>
    <dbReference type="NCBI Taxonomy" id="5539"/>
    <lineage>
        <taxon>Eukaryota</taxon>
        <taxon>Fungi</taxon>
        <taxon>Dikarya</taxon>
        <taxon>Ascomycota</taxon>
        <taxon>Pezizomycotina</taxon>
        <taxon>Leotiomycetes</taxon>
        <taxon>Leotiomycetes incertae sedis</taxon>
        <taxon>Scytalidium</taxon>
    </lineage>
</organism>
<proteinExistence type="predicted"/>
<accession>A0A3E2HEN0</accession>
<evidence type="ECO:0000256" key="2">
    <source>
        <dbReference type="SAM" id="Phobius"/>
    </source>
</evidence>
<keyword evidence="5" id="KW-1185">Reference proteome</keyword>
<feature type="non-terminal residue" evidence="4">
    <location>
        <position position="284"/>
    </location>
</feature>
<reference evidence="4 5" key="1">
    <citation type="submission" date="2018-05" db="EMBL/GenBank/DDBJ databases">
        <title>Draft genome sequence of Scytalidium lignicola DSM 105466, a ubiquitous saprotrophic fungus.</title>
        <authorList>
            <person name="Buettner E."/>
            <person name="Gebauer A.M."/>
            <person name="Hofrichter M."/>
            <person name="Liers C."/>
            <person name="Kellner H."/>
        </authorList>
    </citation>
    <scope>NUCLEOTIDE SEQUENCE [LARGE SCALE GENOMIC DNA]</scope>
    <source>
        <strain evidence="4 5">DSM 105466</strain>
    </source>
</reference>
<evidence type="ECO:0000256" key="3">
    <source>
        <dbReference type="SAM" id="SignalP"/>
    </source>
</evidence>
<dbReference type="OMA" id="TEDWFAN"/>
<dbReference type="EMBL" id="NCSJ02000073">
    <property type="protein sequence ID" value="RFU31551.1"/>
    <property type="molecule type" value="Genomic_DNA"/>
</dbReference>
<keyword evidence="2" id="KW-1133">Transmembrane helix</keyword>
<feature type="non-terminal residue" evidence="4">
    <location>
        <position position="1"/>
    </location>
</feature>
<gene>
    <name evidence="4" type="ORF">B7463_g4756</name>
</gene>
<feature type="transmembrane region" description="Helical" evidence="2">
    <location>
        <begin position="250"/>
        <end position="272"/>
    </location>
</feature>
<feature type="region of interest" description="Disordered" evidence="1">
    <location>
        <begin position="222"/>
        <end position="242"/>
    </location>
</feature>
<name>A0A3E2HEN0_SCYLI</name>
<feature type="chain" id="PRO_5017696870" description="Extracellular membrane protein CFEM domain-containing protein" evidence="3">
    <location>
        <begin position="21"/>
        <end position="284"/>
    </location>
</feature>
<keyword evidence="2" id="KW-0472">Membrane</keyword>
<feature type="signal peptide" evidence="3">
    <location>
        <begin position="1"/>
        <end position="20"/>
    </location>
</feature>